<dbReference type="RefSeq" id="WP_126410136.1">
    <property type="nucleotide sequence ID" value="NZ_RXNT01000016.1"/>
</dbReference>
<organism evidence="1 2">
    <name type="scientific">Bacillus yapensis</name>
    <dbReference type="NCBI Taxonomy" id="2492960"/>
    <lineage>
        <taxon>Bacteria</taxon>
        <taxon>Bacillati</taxon>
        <taxon>Bacillota</taxon>
        <taxon>Bacilli</taxon>
        <taxon>Bacillales</taxon>
        <taxon>Bacillaceae</taxon>
        <taxon>Bacillus</taxon>
    </lineage>
</organism>
<name>A0A431VXW8_9BACI</name>
<sequence>MLTNLVMILMIGVVVFVFAFPVMGKPYPFKFKSTKKKVKRSGQETPKIKGNFQELLGIKAIYGDIVELENEKKAVRNFQGLIKVDDINYLLRSLKEQRQTDLAFETLLAQLNLGPGREVNVGIHIQSRPIDLSEQLRPYEENFSELNPVAQRYAESMFFPYMGYWQQTVDEYDYQSYFRIDLKYNDALLDELDEQQIIMKVRNEYNRVASIIQRNYNAMGGQSTICDEYRLYEACYFAVNKQTASLERFKKMMEQEGILSPFVTGQVKSSVTADELDSVESEGEIHAV</sequence>
<dbReference type="Proteomes" id="UP000271374">
    <property type="component" value="Unassembled WGS sequence"/>
</dbReference>
<protein>
    <submittedName>
        <fullName evidence="1">Uncharacterized protein</fullName>
    </submittedName>
</protein>
<evidence type="ECO:0000313" key="2">
    <source>
        <dbReference type="Proteomes" id="UP000271374"/>
    </source>
</evidence>
<gene>
    <name evidence="1" type="ORF">EKG37_17680</name>
</gene>
<proteinExistence type="predicted"/>
<keyword evidence="2" id="KW-1185">Reference proteome</keyword>
<dbReference type="EMBL" id="RXNT01000016">
    <property type="protein sequence ID" value="RTR28132.1"/>
    <property type="molecule type" value="Genomic_DNA"/>
</dbReference>
<dbReference type="OrthoDB" id="1958060at2"/>
<dbReference type="AlphaFoldDB" id="A0A431VXW8"/>
<evidence type="ECO:0000313" key="1">
    <source>
        <dbReference type="EMBL" id="RTR28132.1"/>
    </source>
</evidence>
<reference evidence="1 2" key="1">
    <citation type="submission" date="2018-12" db="EMBL/GenBank/DDBJ databases">
        <title>Bacillus yapensis draft genome sequence.</title>
        <authorList>
            <person name="Yu L."/>
            <person name="Xu X."/>
            <person name="Tang X."/>
        </authorList>
    </citation>
    <scope>NUCLEOTIDE SEQUENCE [LARGE SCALE GENOMIC DNA]</scope>
    <source>
        <strain evidence="1 2">XXST-01</strain>
    </source>
</reference>
<accession>A0A431VXW8</accession>
<comment type="caution">
    <text evidence="1">The sequence shown here is derived from an EMBL/GenBank/DDBJ whole genome shotgun (WGS) entry which is preliminary data.</text>
</comment>